<dbReference type="KEGG" id="mev:Metev_1756"/>
<dbReference type="SUPFAM" id="SSF52540">
    <property type="entry name" value="P-loop containing nucleoside triphosphate hydrolases"/>
    <property type="match status" value="2"/>
</dbReference>
<dbReference type="STRING" id="644295.Metev_1756"/>
<dbReference type="PROSITE" id="PS51146">
    <property type="entry name" value="KAIC"/>
    <property type="match status" value="1"/>
</dbReference>
<evidence type="ECO:0000259" key="7">
    <source>
        <dbReference type="PROSITE" id="PS51146"/>
    </source>
</evidence>
<dbReference type="Proteomes" id="UP000000391">
    <property type="component" value="Chromosome"/>
</dbReference>
<dbReference type="PANTHER" id="PTHR42926">
    <property type="match status" value="1"/>
</dbReference>
<dbReference type="Pfam" id="PF06745">
    <property type="entry name" value="ATPase"/>
    <property type="match status" value="2"/>
</dbReference>
<organism evidence="8 9">
    <name type="scientific">Methanohalobium evestigatum (strain ATCC BAA-1072 / DSM 3721 / NBRC 107634 / OCM 161 / Z-7303)</name>
    <dbReference type="NCBI Taxonomy" id="644295"/>
    <lineage>
        <taxon>Archaea</taxon>
        <taxon>Methanobacteriati</taxon>
        <taxon>Methanobacteriota</taxon>
        <taxon>Stenosarchaea group</taxon>
        <taxon>Methanomicrobia</taxon>
        <taxon>Methanosarcinales</taxon>
        <taxon>Methanosarcinaceae</taxon>
        <taxon>Methanohalobium</taxon>
    </lineage>
</organism>
<dbReference type="OrthoDB" id="27015at2157"/>
<dbReference type="InterPro" id="IPR010624">
    <property type="entry name" value="KaiC_dom"/>
</dbReference>
<dbReference type="PANTHER" id="PTHR42926:SF1">
    <property type="entry name" value="CIRCADIAN CLOCK OSCILLATOR PROTEIN KAIC 1"/>
    <property type="match status" value="1"/>
</dbReference>
<proteinExistence type="predicted"/>
<keyword evidence="4" id="KW-0677">Repeat</keyword>
<keyword evidence="5" id="KW-0418">Kinase</keyword>
<dbReference type="EC" id="2.7.11.1" evidence="1"/>
<sequence length="458" mass="51534">MTEFQKLSCGIPGLDEILGGFVTPSTVLVAGTAGVGKTTMSLHILSNATKNGEKTLYVPITTESSDKFQDYVSTLEFYDDSIEIHEINRQNAEKDPLSTLIDIGNVVSSANPDRIVIDPITPLGFGFVEQEKRRFFYTLDSMIQEWNALVILTGELFEDEIHTTVISHLADGIIYLFREEVGFRTDKYLKIIKMRGIDPQIKSNYSSQKIHYDVSSEGFKIYPRLKPDENTEFEDTKIESGIKGFDPLLGDGIPKASSILIEGEPGTGKTIFSLQYIMNGLINGEPCIIVTYEEIPQQIILEASKFGWNLQSYIDEGVLKFIYTNPVDVHPAKHESFIKSNVEEMGAKRIVFDGIVNMEMTIQDPIKLRGHFQAVINYLKSKNVTSLFTTEILPGKEEITTSHDASFIMDIVVVMEYTKSSEQIKNNLHIMKSRRTSHDPQLKEYQITDSGIEILNDS</sequence>
<evidence type="ECO:0000256" key="4">
    <source>
        <dbReference type="ARBA" id="ARBA00022737"/>
    </source>
</evidence>
<evidence type="ECO:0000256" key="2">
    <source>
        <dbReference type="ARBA" id="ARBA00022553"/>
    </source>
</evidence>
<evidence type="ECO:0000313" key="8">
    <source>
        <dbReference type="EMBL" id="ADI74594.1"/>
    </source>
</evidence>
<keyword evidence="6" id="KW-0378">Hydrolase</keyword>
<evidence type="ECO:0000256" key="5">
    <source>
        <dbReference type="ARBA" id="ARBA00022777"/>
    </source>
</evidence>
<evidence type="ECO:0000256" key="6">
    <source>
        <dbReference type="ARBA" id="ARBA00022801"/>
    </source>
</evidence>
<dbReference type="InterPro" id="IPR051347">
    <property type="entry name" value="Circadian_clock_KaiC-rel"/>
</dbReference>
<evidence type="ECO:0000313" key="9">
    <source>
        <dbReference type="Proteomes" id="UP000000391"/>
    </source>
</evidence>
<dbReference type="GO" id="GO:0016787">
    <property type="term" value="F:hydrolase activity"/>
    <property type="evidence" value="ECO:0007669"/>
    <property type="project" value="UniProtKB-KW"/>
</dbReference>
<evidence type="ECO:0000256" key="1">
    <source>
        <dbReference type="ARBA" id="ARBA00012513"/>
    </source>
</evidence>
<feature type="domain" description="KaiC" evidence="7">
    <location>
        <begin position="236"/>
        <end position="458"/>
    </location>
</feature>
<reference evidence="8 9" key="1">
    <citation type="submission" date="2010-06" db="EMBL/GenBank/DDBJ databases">
        <title>Complete sequence chromosome of Methanohalobium evestigatum Z-7303.</title>
        <authorList>
            <consortium name="US DOE Joint Genome Institute"/>
            <person name="Lucas S."/>
            <person name="Copeland A."/>
            <person name="Lapidus A."/>
            <person name="Cheng J.-F."/>
            <person name="Bruce D."/>
            <person name="Goodwin L."/>
            <person name="Pitluck S."/>
            <person name="Saunders E."/>
            <person name="Detter J.C."/>
            <person name="Han C."/>
            <person name="Tapia R."/>
            <person name="Land M."/>
            <person name="Hauser L."/>
            <person name="Kyrpides N."/>
            <person name="Mikhailova N."/>
            <person name="Sieprawska-Lupa M."/>
            <person name="Whitman W.B."/>
            <person name="Anderson I."/>
            <person name="Woyke T."/>
        </authorList>
    </citation>
    <scope>NUCLEOTIDE SEQUENCE [LARGE SCALE GENOMIC DNA]</scope>
    <source>
        <strain evidence="9">ATCC BAA-1072 / DSM 3721 / NBRC 107634 / OCM 161 / Z-7303</strain>
    </source>
</reference>
<dbReference type="HOGENOM" id="CLU_023669_4_2_2"/>
<evidence type="ECO:0000256" key="3">
    <source>
        <dbReference type="ARBA" id="ARBA00022679"/>
    </source>
</evidence>
<name>D7EB77_METEZ</name>
<dbReference type="EMBL" id="CP002069">
    <property type="protein sequence ID" value="ADI74594.1"/>
    <property type="molecule type" value="Genomic_DNA"/>
</dbReference>
<dbReference type="Gene3D" id="3.40.50.300">
    <property type="entry name" value="P-loop containing nucleotide triphosphate hydrolases"/>
    <property type="match status" value="2"/>
</dbReference>
<dbReference type="AlphaFoldDB" id="D7EB77"/>
<keyword evidence="2" id="KW-0597">Phosphoprotein</keyword>
<gene>
    <name evidence="8" type="ordered locus">Metev_1756</name>
</gene>
<keyword evidence="9" id="KW-1185">Reference proteome</keyword>
<accession>D7EB77</accession>
<protein>
    <recommendedName>
        <fullName evidence="1">non-specific serine/threonine protein kinase</fullName>
        <ecNumber evidence="1">2.7.11.1</ecNumber>
    </recommendedName>
</protein>
<dbReference type="GeneID" id="9347407"/>
<dbReference type="PRINTS" id="PR01874">
    <property type="entry name" value="DNAREPAIRADA"/>
</dbReference>
<dbReference type="GO" id="GO:0004674">
    <property type="term" value="F:protein serine/threonine kinase activity"/>
    <property type="evidence" value="ECO:0007669"/>
    <property type="project" value="UniProtKB-EC"/>
</dbReference>
<dbReference type="InterPro" id="IPR030665">
    <property type="entry name" value="KaiC"/>
</dbReference>
<dbReference type="GO" id="GO:0005524">
    <property type="term" value="F:ATP binding"/>
    <property type="evidence" value="ECO:0007669"/>
    <property type="project" value="InterPro"/>
</dbReference>
<dbReference type="InterPro" id="IPR014774">
    <property type="entry name" value="KaiC-like_dom"/>
</dbReference>
<dbReference type="PIRSF" id="PIRSF039117">
    <property type="entry name" value="KaiC"/>
    <property type="match status" value="1"/>
</dbReference>
<dbReference type="InterPro" id="IPR027417">
    <property type="entry name" value="P-loop_NTPase"/>
</dbReference>
<keyword evidence="3 8" id="KW-0808">Transferase</keyword>
<dbReference type="RefSeq" id="WP_013195159.1">
    <property type="nucleotide sequence ID" value="NC_014253.1"/>
</dbReference>